<evidence type="ECO:0000313" key="6">
    <source>
        <dbReference type="EMBL" id="MBL1104675.1"/>
    </source>
</evidence>
<evidence type="ECO:0000256" key="2">
    <source>
        <dbReference type="ARBA" id="ARBA00022630"/>
    </source>
</evidence>
<evidence type="ECO:0000256" key="3">
    <source>
        <dbReference type="ARBA" id="ARBA00022827"/>
    </source>
</evidence>
<gene>
    <name evidence="6" type="ORF">JK361_08715</name>
</gene>
<evidence type="ECO:0000313" key="7">
    <source>
        <dbReference type="Proteomes" id="UP000621386"/>
    </source>
</evidence>
<dbReference type="InterPro" id="IPR023753">
    <property type="entry name" value="FAD/NAD-binding_dom"/>
</dbReference>
<protein>
    <submittedName>
        <fullName evidence="6">FAD-dependent oxidoreductase</fullName>
    </submittedName>
</protein>
<name>A0ABS1NX26_9ACTN</name>
<dbReference type="Pfam" id="PF07992">
    <property type="entry name" value="Pyr_redox_2"/>
    <property type="match status" value="1"/>
</dbReference>
<dbReference type="PRINTS" id="PR00469">
    <property type="entry name" value="PNDRDTASEII"/>
</dbReference>
<keyword evidence="3" id="KW-0274">FAD</keyword>
<dbReference type="SUPFAM" id="SSF51905">
    <property type="entry name" value="FAD/NAD(P)-binding domain"/>
    <property type="match status" value="2"/>
</dbReference>
<proteinExistence type="inferred from homology"/>
<keyword evidence="7" id="KW-1185">Reference proteome</keyword>
<evidence type="ECO:0000256" key="1">
    <source>
        <dbReference type="ARBA" id="ARBA00006442"/>
    </source>
</evidence>
<sequence length="352" mass="36345">MKVVVVGAGYAGTFAANRVAKKVKGAEVTVVNARPEFVERIRLHQQIAGTAAAATPLTSMLRAGVRTRIGTVEKIGDGTLTLDDGESIDFDHLFLAVGSTVRPLAGTVPVGTWEGAEQARTALAALPAGSAVTVVGGGPTGIETATEVADARPDVQVRLIGSSVAACLSGGARRRALAALRRLGVEVLDDGVEEAAGGVVRLRSGRDLPSDLTLWAIVEGVPELAARSGLEVDAEGRVVVDEYLRSVTDGRIFAVGDCAGVPGSRFGCQTAAPQARAAADALARLAGGREPEPYSLRYVARCVSLGRKDAVAQFTHPDDSLKDGHLKGGTAVAFKRIVYVGTKYGTRKAVGA</sequence>
<dbReference type="Proteomes" id="UP000621386">
    <property type="component" value="Unassembled WGS sequence"/>
</dbReference>
<dbReference type="InterPro" id="IPR036188">
    <property type="entry name" value="FAD/NAD-bd_sf"/>
</dbReference>
<dbReference type="EMBL" id="JAERRH010000003">
    <property type="protein sequence ID" value="MBL1104675.1"/>
    <property type="molecule type" value="Genomic_DNA"/>
</dbReference>
<comment type="caution">
    <text evidence="6">The sequence shown here is derived from an EMBL/GenBank/DDBJ whole genome shotgun (WGS) entry which is preliminary data.</text>
</comment>
<dbReference type="RefSeq" id="WP_201815140.1">
    <property type="nucleotide sequence ID" value="NZ_JAERRH010000003.1"/>
</dbReference>
<organism evidence="6 7">
    <name type="scientific">Streptomyces musisoli</name>
    <dbReference type="NCBI Taxonomy" id="2802280"/>
    <lineage>
        <taxon>Bacteria</taxon>
        <taxon>Bacillati</taxon>
        <taxon>Actinomycetota</taxon>
        <taxon>Actinomycetes</taxon>
        <taxon>Kitasatosporales</taxon>
        <taxon>Streptomycetaceae</taxon>
        <taxon>Streptomyces</taxon>
    </lineage>
</organism>
<reference evidence="6 7" key="1">
    <citation type="submission" date="2021-01" db="EMBL/GenBank/DDBJ databases">
        <title>WGS of actinomycetes isolated from Thailand.</title>
        <authorList>
            <person name="Thawai C."/>
        </authorList>
    </citation>
    <scope>NUCLEOTIDE SEQUENCE [LARGE SCALE GENOMIC DNA]</scope>
    <source>
        <strain evidence="6 7">CH5-8</strain>
    </source>
</reference>
<keyword evidence="2" id="KW-0285">Flavoprotein</keyword>
<accession>A0ABS1NX26</accession>
<evidence type="ECO:0000259" key="5">
    <source>
        <dbReference type="Pfam" id="PF07992"/>
    </source>
</evidence>
<comment type="similarity">
    <text evidence="1">Belongs to the FAD-dependent oxidoreductase family.</text>
</comment>
<keyword evidence="4" id="KW-0560">Oxidoreductase</keyword>
<feature type="domain" description="FAD/NAD(P)-binding" evidence="5">
    <location>
        <begin position="1"/>
        <end position="265"/>
    </location>
</feature>
<evidence type="ECO:0000256" key="4">
    <source>
        <dbReference type="ARBA" id="ARBA00023002"/>
    </source>
</evidence>
<dbReference type="Gene3D" id="3.50.50.100">
    <property type="match status" value="1"/>
</dbReference>
<dbReference type="PANTHER" id="PTHR43735">
    <property type="entry name" value="APOPTOSIS-INDUCING FACTOR 1"/>
    <property type="match status" value="1"/>
</dbReference>
<dbReference type="PRINTS" id="PR00368">
    <property type="entry name" value="FADPNR"/>
</dbReference>
<dbReference type="PANTHER" id="PTHR43735:SF3">
    <property type="entry name" value="FERROPTOSIS SUPPRESSOR PROTEIN 1"/>
    <property type="match status" value="1"/>
</dbReference>